<sequence>MSFEKYVCWNPEELSRVIHTEAEATQENLFLAIHTDSKIKVSISGSKAKNITYQDFLEDFLEGEHGNNVQTVIEGESGSGKSHLVQWMRFNIPQNEKRIVITIPKTQNNLYSVLKKLVAHLPNEEQIKYNEKLQRTENGLKNDTERINEFLSSLARTIEKDISQGINKEEEEYLIPLLPKLFDDPYFRDKFFNNHEIINNIISLIFSNSAINRNSENRQEFKQQHLPLNAREATNASQSTQEVLDVLQEEDLLKISLELINRNLDKAITRTLSFSPDDLIELMSDIRSYFYKQNQELILLIEDFAQLQGVDTALLQVLTVEGSGELCQIRWAMAVTTGYFEKLEDTVRTRMTFKVNMDAPKDSDRYILKLGSKYLNAIRLGNKNIESWYESYRNNPIKITNYCDSCEHKKVCHNTFGAIDNIGLYPFNKTALLQMAKKADTQKREIFRPRIFINKVLKRNLNKEMVQVLKNGQYPPKDLLDDFKVKNWESEELLKSKQLDSKNHDRRHTLMEIWADSDKIVNLKEDLHKAFSLPLLNNIPEENPKELVVDEDSKPIDSQYNHKKEDDNIINLDNWGSGESLKHSTASKLRPLIYNSIVNHINWDFLSIAKSISNFKQANIYFEGQGTRRPTSGFVLEIEQNLESAILFKAMLKIDKEKKIIDIEAFADIQEQVKKWAEYVVAKIEKYYQPKENWNPAKASIELLILSSLASANKPTIDSLLSKNTNYSDMASFKFNSLLKILSDEARQNVLIDTFQKTYTGRKGGSKTTSFIDVQKVLPIIKELKSNSWRLKQEPSQEPIKEFKDVASLYKKWQDGFDDALQDELMERYKWLDELTNKIEIEEIGVKFKNQIKKLRELTENLGISGYKSISLDNALKCNLNKAKKAMEITKKLQEQTSIEIFNDFFPSRKEDAKAFIQVVKYYEDMLKNIDNNLRSKSNELERQIGLSAINLEISDLMSKIDKSFKKLIKKDDNAS</sequence>
<accession>A0A1W1CI91</accession>
<dbReference type="AlphaFoldDB" id="A0A1W1CI91"/>
<dbReference type="NCBIfam" id="NF041065">
    <property type="entry name" value="DpdH"/>
    <property type="match status" value="1"/>
</dbReference>
<evidence type="ECO:0000313" key="1">
    <source>
        <dbReference type="EMBL" id="SFV65465.1"/>
    </source>
</evidence>
<dbReference type="InterPro" id="IPR027417">
    <property type="entry name" value="P-loop_NTPase"/>
</dbReference>
<organism evidence="1">
    <name type="scientific">hydrothermal vent metagenome</name>
    <dbReference type="NCBI Taxonomy" id="652676"/>
    <lineage>
        <taxon>unclassified sequences</taxon>
        <taxon>metagenomes</taxon>
        <taxon>ecological metagenomes</taxon>
    </lineage>
</organism>
<protein>
    <submittedName>
        <fullName evidence="1">COG0419: ATPase involved in DNA repair</fullName>
    </submittedName>
</protein>
<dbReference type="SUPFAM" id="SSF52540">
    <property type="entry name" value="P-loop containing nucleoside triphosphate hydrolases"/>
    <property type="match status" value="1"/>
</dbReference>
<name>A0A1W1CI91_9ZZZZ</name>
<reference evidence="1" key="1">
    <citation type="submission" date="2016-10" db="EMBL/GenBank/DDBJ databases">
        <authorList>
            <person name="de Groot N.N."/>
        </authorList>
    </citation>
    <scope>NUCLEOTIDE SEQUENCE</scope>
</reference>
<dbReference type="EMBL" id="FPHE01000142">
    <property type="protein sequence ID" value="SFV65465.1"/>
    <property type="molecule type" value="Genomic_DNA"/>
</dbReference>
<proteinExistence type="predicted"/>
<gene>
    <name evidence="1" type="ORF">MNB_SV-12-1226</name>
</gene>